<evidence type="ECO:0000313" key="14">
    <source>
        <dbReference type="EMBL" id="EDR10627.1"/>
    </source>
</evidence>
<dbReference type="KEGG" id="lbc:LACBIDRAFT_317296"/>
<dbReference type="GO" id="GO:0016020">
    <property type="term" value="C:membrane"/>
    <property type="evidence" value="ECO:0007669"/>
    <property type="project" value="UniProtKB-SubCell"/>
</dbReference>
<dbReference type="InterPro" id="IPR030664">
    <property type="entry name" value="SdhA/FrdA/AprA"/>
</dbReference>
<protein>
    <recommendedName>
        <fullName evidence="5">succinate dehydrogenase</fullName>
        <ecNumber evidence="5">1.3.5.1</ecNumber>
    </recommendedName>
</protein>
<comment type="subcellular location">
    <subcellularLocation>
        <location evidence="2">Membrane</location>
        <topology evidence="2">Peripheral membrane protein</topology>
    </subcellularLocation>
</comment>
<keyword evidence="9" id="KW-0274">FAD</keyword>
<keyword evidence="10" id="KW-0249">Electron transport</keyword>
<dbReference type="GO" id="GO:0009055">
    <property type="term" value="F:electron transfer activity"/>
    <property type="evidence" value="ECO:0007669"/>
    <property type="project" value="TreeGrafter"/>
</dbReference>
<name>B0D4V1_LACBS</name>
<comment type="similarity">
    <text evidence="4">Belongs to the FAD-dependent oxidoreductase 2 family. FRD/SDH subfamily.</text>
</comment>
<evidence type="ECO:0000256" key="1">
    <source>
        <dbReference type="ARBA" id="ARBA00001974"/>
    </source>
</evidence>
<dbReference type="STRING" id="486041.B0D4V1"/>
<evidence type="ECO:0000256" key="9">
    <source>
        <dbReference type="ARBA" id="ARBA00022827"/>
    </source>
</evidence>
<keyword evidence="6" id="KW-0813">Transport</keyword>
<evidence type="ECO:0000256" key="7">
    <source>
        <dbReference type="ARBA" id="ARBA00022532"/>
    </source>
</evidence>
<evidence type="ECO:0000256" key="10">
    <source>
        <dbReference type="ARBA" id="ARBA00022982"/>
    </source>
</evidence>
<dbReference type="InterPro" id="IPR015939">
    <property type="entry name" value="Fum_Rdtase/Succ_DH_flav-like_C"/>
</dbReference>
<dbReference type="Gene3D" id="4.10.80.40">
    <property type="entry name" value="succinate dehydrogenase protein domain"/>
    <property type="match status" value="1"/>
</dbReference>
<dbReference type="OrthoDB" id="71672at2759"/>
<dbReference type="GO" id="GO:0006121">
    <property type="term" value="P:mitochondrial electron transport, succinate to ubiquinone"/>
    <property type="evidence" value="ECO:0007669"/>
    <property type="project" value="TreeGrafter"/>
</dbReference>
<gene>
    <name evidence="14" type="ORF">LACBIDRAFT_317296</name>
</gene>
<accession>B0D4V1</accession>
<evidence type="ECO:0000256" key="8">
    <source>
        <dbReference type="ARBA" id="ARBA00022630"/>
    </source>
</evidence>
<dbReference type="FunFam" id="4.10.80.40:FF:000002">
    <property type="entry name" value="Succinate dehydrogenase [ubiquinone] flavoprotein subunit, mitochondrial"/>
    <property type="match status" value="1"/>
</dbReference>
<dbReference type="PANTHER" id="PTHR11632">
    <property type="entry name" value="SUCCINATE DEHYDROGENASE 2 FLAVOPROTEIN SUBUNIT"/>
    <property type="match status" value="1"/>
</dbReference>
<comment type="pathway">
    <text evidence="3">Carbohydrate metabolism; tricarboxylic acid cycle.</text>
</comment>
<comment type="cofactor">
    <cofactor evidence="1">
        <name>FAD</name>
        <dbReference type="ChEBI" id="CHEBI:57692"/>
    </cofactor>
</comment>
<dbReference type="PANTHER" id="PTHR11632:SF51">
    <property type="entry name" value="SUCCINATE DEHYDROGENASE [UBIQUINONE] FLAVOPROTEIN SUBUNIT, MITOCHONDRIAL"/>
    <property type="match status" value="1"/>
</dbReference>
<dbReference type="GO" id="GO:0006099">
    <property type="term" value="P:tricarboxylic acid cycle"/>
    <property type="evidence" value="ECO:0007669"/>
    <property type="project" value="UniProtKB-KW"/>
</dbReference>
<evidence type="ECO:0000259" key="13">
    <source>
        <dbReference type="Pfam" id="PF02910"/>
    </source>
</evidence>
<keyword evidence="12" id="KW-0472">Membrane</keyword>
<proteinExistence type="inferred from homology"/>
<dbReference type="Pfam" id="PF02910">
    <property type="entry name" value="Succ_DH_flav_C"/>
    <property type="match status" value="1"/>
</dbReference>
<dbReference type="InterPro" id="IPR037099">
    <property type="entry name" value="Fum_R/Succ_DH_flav-like_C_sf"/>
</dbReference>
<dbReference type="Proteomes" id="UP000001194">
    <property type="component" value="Unassembled WGS sequence"/>
</dbReference>
<dbReference type="AlphaFoldDB" id="B0D4V1"/>
<evidence type="ECO:0000256" key="3">
    <source>
        <dbReference type="ARBA" id="ARBA00005163"/>
    </source>
</evidence>
<evidence type="ECO:0000256" key="4">
    <source>
        <dbReference type="ARBA" id="ARBA00008040"/>
    </source>
</evidence>
<evidence type="ECO:0000256" key="2">
    <source>
        <dbReference type="ARBA" id="ARBA00004170"/>
    </source>
</evidence>
<dbReference type="InParanoid" id="B0D4V1"/>
<feature type="domain" description="Fumarate reductase/succinate dehydrogenase flavoprotein-like C-terminal" evidence="13">
    <location>
        <begin position="147"/>
        <end position="269"/>
    </location>
</feature>
<dbReference type="Gene3D" id="1.20.58.100">
    <property type="entry name" value="Fumarate reductase/succinate dehydrogenase flavoprotein-like, C-terminal domain"/>
    <property type="match status" value="1"/>
</dbReference>
<dbReference type="GO" id="GO:0005739">
    <property type="term" value="C:mitochondrion"/>
    <property type="evidence" value="ECO:0007669"/>
    <property type="project" value="GOC"/>
</dbReference>
<organism evidence="15">
    <name type="scientific">Laccaria bicolor (strain S238N-H82 / ATCC MYA-4686)</name>
    <name type="common">Bicoloured deceiver</name>
    <name type="synonym">Laccaria laccata var. bicolor</name>
    <dbReference type="NCBI Taxonomy" id="486041"/>
    <lineage>
        <taxon>Eukaryota</taxon>
        <taxon>Fungi</taxon>
        <taxon>Dikarya</taxon>
        <taxon>Basidiomycota</taxon>
        <taxon>Agaricomycotina</taxon>
        <taxon>Agaricomycetes</taxon>
        <taxon>Agaricomycetidae</taxon>
        <taxon>Agaricales</taxon>
        <taxon>Agaricineae</taxon>
        <taxon>Hydnangiaceae</taxon>
        <taxon>Laccaria</taxon>
    </lineage>
</organism>
<dbReference type="FunFam" id="1.20.58.100:FF:000001">
    <property type="entry name" value="Succinate dehydrogenase flavoprotein subunit (SdhA)"/>
    <property type="match status" value="1"/>
</dbReference>
<evidence type="ECO:0000256" key="5">
    <source>
        <dbReference type="ARBA" id="ARBA00012792"/>
    </source>
</evidence>
<dbReference type="EMBL" id="DS547097">
    <property type="protein sequence ID" value="EDR10627.1"/>
    <property type="molecule type" value="Genomic_DNA"/>
</dbReference>
<evidence type="ECO:0000256" key="12">
    <source>
        <dbReference type="ARBA" id="ARBA00023136"/>
    </source>
</evidence>
<reference evidence="14 15" key="1">
    <citation type="journal article" date="2008" name="Nature">
        <title>The genome of Laccaria bicolor provides insights into mycorrhizal symbiosis.</title>
        <authorList>
            <person name="Martin F."/>
            <person name="Aerts A."/>
            <person name="Ahren D."/>
            <person name="Brun A."/>
            <person name="Danchin E.G.J."/>
            <person name="Duchaussoy F."/>
            <person name="Gibon J."/>
            <person name="Kohler A."/>
            <person name="Lindquist E."/>
            <person name="Pereda V."/>
            <person name="Salamov A."/>
            <person name="Shapiro H.J."/>
            <person name="Wuyts J."/>
            <person name="Blaudez D."/>
            <person name="Buee M."/>
            <person name="Brokstein P."/>
            <person name="Canbaeck B."/>
            <person name="Cohen D."/>
            <person name="Courty P.E."/>
            <person name="Coutinho P.M."/>
            <person name="Delaruelle C."/>
            <person name="Detter J.C."/>
            <person name="Deveau A."/>
            <person name="DiFazio S."/>
            <person name="Duplessis S."/>
            <person name="Fraissinet-Tachet L."/>
            <person name="Lucic E."/>
            <person name="Frey-Klett P."/>
            <person name="Fourrey C."/>
            <person name="Feussner I."/>
            <person name="Gay G."/>
            <person name="Grimwood J."/>
            <person name="Hoegger P.J."/>
            <person name="Jain P."/>
            <person name="Kilaru S."/>
            <person name="Labbe J."/>
            <person name="Lin Y.C."/>
            <person name="Legue V."/>
            <person name="Le Tacon F."/>
            <person name="Marmeisse R."/>
            <person name="Melayah D."/>
            <person name="Montanini B."/>
            <person name="Muratet M."/>
            <person name="Nehls U."/>
            <person name="Niculita-Hirzel H."/>
            <person name="Oudot-Le Secq M.P."/>
            <person name="Peter M."/>
            <person name="Quesneville H."/>
            <person name="Rajashekar B."/>
            <person name="Reich M."/>
            <person name="Rouhier N."/>
            <person name="Schmutz J."/>
            <person name="Yin T."/>
            <person name="Chalot M."/>
            <person name="Henrissat B."/>
            <person name="Kuees U."/>
            <person name="Lucas S."/>
            <person name="Van de Peer Y."/>
            <person name="Podila G.K."/>
            <person name="Polle A."/>
            <person name="Pukkila P.J."/>
            <person name="Richardson P.M."/>
            <person name="Rouze P."/>
            <person name="Sanders I.R."/>
            <person name="Stajich J.E."/>
            <person name="Tunlid A."/>
            <person name="Tuskan G."/>
            <person name="Grigoriev I.V."/>
        </authorList>
    </citation>
    <scope>NUCLEOTIDE SEQUENCE [LARGE SCALE GENOMIC DNA]</scope>
    <source>
        <strain evidence="15">S238N-H82 / ATCC MYA-4686</strain>
    </source>
</reference>
<keyword evidence="11" id="KW-0560">Oxidoreductase</keyword>
<dbReference type="HOGENOM" id="CLU_987178_0_0_1"/>
<evidence type="ECO:0000256" key="6">
    <source>
        <dbReference type="ARBA" id="ARBA00022448"/>
    </source>
</evidence>
<evidence type="ECO:0000313" key="15">
    <source>
        <dbReference type="Proteomes" id="UP000001194"/>
    </source>
</evidence>
<dbReference type="EC" id="1.3.5.1" evidence="5"/>
<dbReference type="GeneID" id="6074317"/>
<keyword evidence="7" id="KW-0816">Tricarboxylic acid cycle</keyword>
<dbReference type="RefSeq" id="XP_001879077.1">
    <property type="nucleotide sequence ID" value="XM_001879042.1"/>
</dbReference>
<keyword evidence="8" id="KW-0285">Flavoprotein</keyword>
<dbReference type="GO" id="GO:0008177">
    <property type="term" value="F:succinate dehydrogenase (quinone) activity"/>
    <property type="evidence" value="ECO:0007669"/>
    <property type="project" value="UniProtKB-EC"/>
</dbReference>
<keyword evidence="15" id="KW-1185">Reference proteome</keyword>
<evidence type="ECO:0000256" key="11">
    <source>
        <dbReference type="ARBA" id="ARBA00023002"/>
    </source>
</evidence>
<sequence>MTIEIREGRCVGPEGSHLPTTEPPSLLKSSTSGCPVSLKLPPYSLVSTSPRSLSRFCPPCTTTWVVSLPNRPARCLPLTRTAMTRLSLVCTLLEKPLVRRVVAHHIRDTLTPGEPHKAIPDEVGIERIQFLDEIRRSDSPEPTAKIRLEMQQAMQTDAAVFRTQKNLDEGVEKDRSMIWNSDLVETLELRNILQCVIQTITSAAARKETRGVHAREDFPDPDDENWMNHTLSFQHDVNSPDVELKYRKVTGTTLHDAVCKPVPPLRRAYQTTTASDRWHWQL</sequence>
<dbReference type="GO" id="GO:0050660">
    <property type="term" value="F:flavin adenine dinucleotide binding"/>
    <property type="evidence" value="ECO:0007669"/>
    <property type="project" value="TreeGrafter"/>
</dbReference>
<dbReference type="SUPFAM" id="SSF46977">
    <property type="entry name" value="Succinate dehydrogenase/fumarate reductase flavoprotein C-terminal domain"/>
    <property type="match status" value="1"/>
</dbReference>